<name>A0ABQ2ZEQ8_9GAMM</name>
<dbReference type="EMBL" id="BMXT01000001">
    <property type="protein sequence ID" value="GGY14542.1"/>
    <property type="molecule type" value="Genomic_DNA"/>
</dbReference>
<dbReference type="RefSeq" id="WP_189439303.1">
    <property type="nucleotide sequence ID" value="NZ_BMXT01000001.1"/>
</dbReference>
<reference evidence="2" key="1">
    <citation type="journal article" date="2019" name="Int. J. Syst. Evol. Microbiol.">
        <title>The Global Catalogue of Microorganisms (GCM) 10K type strain sequencing project: providing services to taxonomists for standard genome sequencing and annotation.</title>
        <authorList>
            <consortium name="The Broad Institute Genomics Platform"/>
            <consortium name="The Broad Institute Genome Sequencing Center for Infectious Disease"/>
            <person name="Wu L."/>
            <person name="Ma J."/>
        </authorList>
    </citation>
    <scope>NUCLEOTIDE SEQUENCE [LARGE SCALE GENOMIC DNA]</scope>
    <source>
        <strain evidence="2">KCTC 22232</strain>
    </source>
</reference>
<comment type="caution">
    <text evidence="1">The sequence shown here is derived from an EMBL/GenBank/DDBJ whole genome shotgun (WGS) entry which is preliminary data.</text>
</comment>
<evidence type="ECO:0000313" key="1">
    <source>
        <dbReference type="EMBL" id="GGY14542.1"/>
    </source>
</evidence>
<accession>A0ABQ2ZEQ8</accession>
<sequence>MKPLLHNDFIATAITAKKKCASHNRAFHEVEFGPFRRLRQMNGTRLKLFQPARRPEQKSSPPWLARTSIEMTDTSVLVVEGSESDDIFLCNGIDDDVRT</sequence>
<organism evidence="1 2">
    <name type="scientific">Rhodanobacter panaciterrae</name>
    <dbReference type="NCBI Taxonomy" id="490572"/>
    <lineage>
        <taxon>Bacteria</taxon>
        <taxon>Pseudomonadati</taxon>
        <taxon>Pseudomonadota</taxon>
        <taxon>Gammaproteobacteria</taxon>
        <taxon>Lysobacterales</taxon>
        <taxon>Rhodanobacteraceae</taxon>
        <taxon>Rhodanobacter</taxon>
    </lineage>
</organism>
<evidence type="ECO:0000313" key="2">
    <source>
        <dbReference type="Proteomes" id="UP000621898"/>
    </source>
</evidence>
<proteinExistence type="predicted"/>
<dbReference type="Proteomes" id="UP000621898">
    <property type="component" value="Unassembled WGS sequence"/>
</dbReference>
<keyword evidence="2" id="KW-1185">Reference proteome</keyword>
<gene>
    <name evidence="1" type="ORF">GCM10008098_01690</name>
</gene>
<protein>
    <submittedName>
        <fullName evidence="1">Uncharacterized protein</fullName>
    </submittedName>
</protein>